<organism evidence="3 4">
    <name type="scientific">Candidatus Mycobacterium wuenschmannii</name>
    <dbReference type="NCBI Taxonomy" id="3027808"/>
    <lineage>
        <taxon>Bacteria</taxon>
        <taxon>Bacillati</taxon>
        <taxon>Actinomycetota</taxon>
        <taxon>Actinomycetes</taxon>
        <taxon>Mycobacteriales</taxon>
        <taxon>Mycobacteriaceae</taxon>
        <taxon>Mycobacterium</taxon>
    </lineage>
</organism>
<feature type="chain" id="PRO_5046527046" evidence="1">
    <location>
        <begin position="28"/>
        <end position="345"/>
    </location>
</feature>
<protein>
    <submittedName>
        <fullName evidence="3">PE-PPE domain-containing protein</fullName>
    </submittedName>
</protein>
<dbReference type="RefSeq" id="WP_285190191.1">
    <property type="nucleotide sequence ID" value="NZ_CP126981.1"/>
</dbReference>
<keyword evidence="1" id="KW-0732">Signal</keyword>
<dbReference type="EMBL" id="CP126981">
    <property type="protein sequence ID" value="WIM89461.1"/>
    <property type="molecule type" value="Genomic_DNA"/>
</dbReference>
<sequence length="345" mass="35937">MLKRLSVMAPIIGATGMSIALSLPAHADTDDPLADPISLAGSTNAIFLGGTAQPTPSTAYVEAANELFLKPLGFSDAATSICNMVGNLPCDGSLQVLSTPELFQFGPSSLQDETNIVYAIEAAYHSNLMSADDPLTVFAYSQSAIAVSAAEKILAQDGIPSEDLHFVFIGDPSDANGIATNIYADLVQLFGGGDTGTTITDEVLKAINEDQFAPGGLLADYTPNDLYPTTIYDIHYDGVSDWQEDWDFGVNAPGGSPLLGLANGLFHFFTTHVEYLGLTPEDVASGVATTTGLTTTIEIPDWTDSGAIINDAAALIGSFSHGVADSGAITALLETVAALFDPVYS</sequence>
<dbReference type="Pfam" id="PF08237">
    <property type="entry name" value="PE-PPE"/>
    <property type="match status" value="1"/>
</dbReference>
<proteinExistence type="predicted"/>
<accession>A0ABY8W1L1</accession>
<evidence type="ECO:0000259" key="2">
    <source>
        <dbReference type="Pfam" id="PF08237"/>
    </source>
</evidence>
<keyword evidence="4" id="KW-1185">Reference proteome</keyword>
<name>A0ABY8W1L1_9MYCO</name>
<feature type="domain" description="PE-PPE" evidence="2">
    <location>
        <begin position="111"/>
        <end position="296"/>
    </location>
</feature>
<evidence type="ECO:0000313" key="4">
    <source>
        <dbReference type="Proteomes" id="UP001236585"/>
    </source>
</evidence>
<dbReference type="InterPro" id="IPR013228">
    <property type="entry name" value="PE-PPE_C"/>
</dbReference>
<feature type="signal peptide" evidence="1">
    <location>
        <begin position="1"/>
        <end position="27"/>
    </location>
</feature>
<dbReference type="Proteomes" id="UP001236585">
    <property type="component" value="Chromosome"/>
</dbReference>
<evidence type="ECO:0000313" key="3">
    <source>
        <dbReference type="EMBL" id="WIM89461.1"/>
    </source>
</evidence>
<gene>
    <name evidence="3" type="ORF">PT015_08490</name>
</gene>
<reference evidence="3 4" key="1">
    <citation type="journal article" date="2023" name="Microbiol. Resour. Announc.">
        <title>Complete Genome Sequence of Mycobacterium wuenschmanii, a novel Nontuberculous Mycobacterium Isolated from a captive population of Amazon Milk Frogs.</title>
        <authorList>
            <person name="Hicks J."/>
            <person name="Zeineldin M."/>
            <person name="Ward H."/>
            <person name="Wuenschmann A."/>
            <person name="Camp P."/>
            <person name="Farrell D."/>
            <person name="Lehman K."/>
            <person name="Thacker T."/>
            <person name="Cuthbert E."/>
        </authorList>
    </citation>
    <scope>NUCLEOTIDE SEQUENCE [LARGE SCALE GENOMIC DNA]</scope>
    <source>
        <strain evidence="3 4">Wuenschmanii</strain>
    </source>
</reference>
<evidence type="ECO:0000256" key="1">
    <source>
        <dbReference type="SAM" id="SignalP"/>
    </source>
</evidence>